<protein>
    <recommendedName>
        <fullName evidence="3">2,3-dihydro-2,3-dihydroxybenzoate dehydrogenase</fullName>
        <ecNumber evidence="3">1.3.1.28</ecNumber>
    </recommendedName>
</protein>
<dbReference type="PANTHER" id="PTHR24321:SF13">
    <property type="entry name" value="2,3-DIHYDRO-2,3-DIHYDROXYBENZOATE DEHYDROGENASE"/>
    <property type="match status" value="1"/>
</dbReference>
<dbReference type="OrthoDB" id="9787298at2"/>
<dbReference type="InterPro" id="IPR002347">
    <property type="entry name" value="SDR_fam"/>
</dbReference>
<sequence length="254" mass="25984">MSHQEVAIVTGAAGGMGAAIAGRLAEDGLAVVASDANADGLAEVVEKLRADGHAVHAKPLDLRSCAAVEQLVDEAEQIGPIQSLVNAAGVLRMGPTVEFSDEDWAATFDVNVTGTFRISRAVARRMIPRGRGGIVSVASNAAHVARKNMAAYGASKAAMESFTKSLGLELAEHGIRCNVIAPGSTESPMLRAMLGPSNDAVIGGNLADHKIGIPLRKVAQPADIANAAAFLLSDLAAHITMHTLVVDGGATLGV</sequence>
<dbReference type="GO" id="GO:0008667">
    <property type="term" value="F:2,3-dihydro-2,3-dihydroxybenzoate dehydrogenase activity"/>
    <property type="evidence" value="ECO:0007669"/>
    <property type="project" value="UniProtKB-UniRule"/>
</dbReference>
<dbReference type="STRING" id="679197.HMPREF9336_00211"/>
<keyword evidence="6" id="KW-1185">Reference proteome</keyword>
<evidence type="ECO:0000256" key="3">
    <source>
        <dbReference type="NCBIfam" id="TIGR04316"/>
    </source>
</evidence>
<evidence type="ECO:0000313" key="6">
    <source>
        <dbReference type="Proteomes" id="UP000004816"/>
    </source>
</evidence>
<dbReference type="Gene3D" id="3.40.50.720">
    <property type="entry name" value="NAD(P)-binding Rossmann-like Domain"/>
    <property type="match status" value="1"/>
</dbReference>
<dbReference type="Proteomes" id="UP000004816">
    <property type="component" value="Unassembled WGS sequence"/>
</dbReference>
<name>E5XL42_SEGRC</name>
<organism evidence="5 6">
    <name type="scientific">Segniliparus rugosus (strain ATCC BAA-974 / DSM 45345 / CCUG 50838 / CIP 108380 / JCM 13579 / CDC 945)</name>
    <dbReference type="NCBI Taxonomy" id="679197"/>
    <lineage>
        <taxon>Bacteria</taxon>
        <taxon>Bacillati</taxon>
        <taxon>Actinomycetota</taxon>
        <taxon>Actinomycetes</taxon>
        <taxon>Mycobacteriales</taxon>
        <taxon>Segniliparaceae</taxon>
        <taxon>Segniliparus</taxon>
    </lineage>
</organism>
<reference evidence="5 6" key="1">
    <citation type="journal article" date="2011" name="Stand. Genomic Sci.">
        <title>High quality draft genome sequence of Segniliparus rugosus CDC 945(T)= (ATCC BAA-974(T)).</title>
        <authorList>
            <person name="Earl A.M."/>
            <person name="Desjardins C.A."/>
            <person name="Fitzgerald M.G."/>
            <person name="Arachchi H.M."/>
            <person name="Zeng Q."/>
            <person name="Mehta T."/>
            <person name="Griggs A."/>
            <person name="Birren B.W."/>
            <person name="Toney N.C."/>
            <person name="Carr J."/>
            <person name="Posey J."/>
            <person name="Butler W.R."/>
        </authorList>
    </citation>
    <scope>NUCLEOTIDE SEQUENCE [LARGE SCALE GENOMIC DNA]</scope>
    <source>
        <strain evidence="6">ATCC BAA-974 / DSM 45345 / CCUG 50838 / CIP 108380 / JCM 13579 / CDC 945</strain>
    </source>
</reference>
<evidence type="ECO:0000256" key="2">
    <source>
        <dbReference type="ARBA" id="ARBA00023002"/>
    </source>
</evidence>
<dbReference type="InterPro" id="IPR036291">
    <property type="entry name" value="NAD(P)-bd_dom_sf"/>
</dbReference>
<dbReference type="eggNOG" id="COG1028">
    <property type="taxonomic scope" value="Bacteria"/>
</dbReference>
<dbReference type="InterPro" id="IPR003560">
    <property type="entry name" value="DHB_DH"/>
</dbReference>
<dbReference type="RefSeq" id="WP_007466981.1">
    <property type="nucleotide sequence ID" value="NZ_KI391954.1"/>
</dbReference>
<dbReference type="PRINTS" id="PR00080">
    <property type="entry name" value="SDRFAMILY"/>
</dbReference>
<dbReference type="PANTHER" id="PTHR24321">
    <property type="entry name" value="DEHYDROGENASES, SHORT CHAIN"/>
    <property type="match status" value="1"/>
</dbReference>
<dbReference type="HOGENOM" id="CLU_010194_1_0_11"/>
<dbReference type="PRINTS" id="PR01397">
    <property type="entry name" value="DHBDHDRGNASE"/>
</dbReference>
<dbReference type="GO" id="GO:0019290">
    <property type="term" value="P:siderophore biosynthetic process"/>
    <property type="evidence" value="ECO:0007669"/>
    <property type="project" value="InterPro"/>
</dbReference>
<dbReference type="PROSITE" id="PS00061">
    <property type="entry name" value="ADH_SHORT"/>
    <property type="match status" value="1"/>
</dbReference>
<proteinExistence type="inferred from homology"/>
<dbReference type="EMBL" id="ACZI02000003">
    <property type="protein sequence ID" value="EFV14910.1"/>
    <property type="molecule type" value="Genomic_DNA"/>
</dbReference>
<comment type="caution">
    <text evidence="5">The sequence shown here is derived from an EMBL/GenBank/DDBJ whole genome shotgun (WGS) entry which is preliminary data.</text>
</comment>
<keyword evidence="2" id="KW-0560">Oxidoreductase</keyword>
<dbReference type="FunFam" id="3.40.50.720:FF:000084">
    <property type="entry name" value="Short-chain dehydrogenase reductase"/>
    <property type="match status" value="1"/>
</dbReference>
<dbReference type="EC" id="1.3.1.28" evidence="3"/>
<dbReference type="AlphaFoldDB" id="E5XL42"/>
<dbReference type="SUPFAM" id="SSF51735">
    <property type="entry name" value="NAD(P)-binding Rossmann-fold domains"/>
    <property type="match status" value="1"/>
</dbReference>
<dbReference type="InterPro" id="IPR020904">
    <property type="entry name" value="Sc_DH/Rdtase_CS"/>
</dbReference>
<evidence type="ECO:0000313" key="5">
    <source>
        <dbReference type="EMBL" id="EFV14910.1"/>
    </source>
</evidence>
<dbReference type="Pfam" id="PF00106">
    <property type="entry name" value="adh_short"/>
    <property type="match status" value="1"/>
</dbReference>
<evidence type="ECO:0000256" key="1">
    <source>
        <dbReference type="ARBA" id="ARBA00006484"/>
    </source>
</evidence>
<evidence type="ECO:0000256" key="4">
    <source>
        <dbReference type="RuleBase" id="RU000363"/>
    </source>
</evidence>
<accession>E5XL42</accession>
<comment type="similarity">
    <text evidence="1 4">Belongs to the short-chain dehydrogenases/reductases (SDR) family.</text>
</comment>
<gene>
    <name evidence="5" type="ORF">HMPREF9336_00211</name>
</gene>
<dbReference type="NCBIfam" id="TIGR04316">
    <property type="entry name" value="dhbA_paeA"/>
    <property type="match status" value="1"/>
</dbReference>